<gene>
    <name evidence="1" type="ORF">OC25_16665</name>
</gene>
<comment type="caution">
    <text evidence="1">The sequence shown here is derived from an EMBL/GenBank/DDBJ whole genome shotgun (WGS) entry which is preliminary data.</text>
</comment>
<protein>
    <submittedName>
        <fullName evidence="1">Uncharacterized protein</fullName>
    </submittedName>
</protein>
<dbReference type="AlphaFoldDB" id="A0A0C1FWR8"/>
<reference evidence="1 2" key="1">
    <citation type="submission" date="2014-10" db="EMBL/GenBank/DDBJ databases">
        <title>Pedobacter Kyungheensis.</title>
        <authorList>
            <person name="Anderson B.M."/>
            <person name="Newman J.D."/>
        </authorList>
    </citation>
    <scope>NUCLEOTIDE SEQUENCE [LARGE SCALE GENOMIC DNA]</scope>
    <source>
        <strain evidence="1 2">KACC 16221</strain>
    </source>
</reference>
<dbReference type="EMBL" id="JSYN01000020">
    <property type="protein sequence ID" value="KIA92319.1"/>
    <property type="molecule type" value="Genomic_DNA"/>
</dbReference>
<sequence length="110" mass="12643">MGMYNILKTEVQCAYCKNFFEGNIQFKFGDTWLYEYSIGDAIKWGGLDVGSSSYDKVKVYGLLEEDKCLICGLEIEYEYDIIVEKNIIKCVIPISSMDEYNSTDGNYHVL</sequence>
<organism evidence="1 2">
    <name type="scientific">Pedobacter kyungheensis</name>
    <dbReference type="NCBI Taxonomy" id="1069985"/>
    <lineage>
        <taxon>Bacteria</taxon>
        <taxon>Pseudomonadati</taxon>
        <taxon>Bacteroidota</taxon>
        <taxon>Sphingobacteriia</taxon>
        <taxon>Sphingobacteriales</taxon>
        <taxon>Sphingobacteriaceae</taxon>
        <taxon>Pedobacter</taxon>
    </lineage>
</organism>
<evidence type="ECO:0000313" key="2">
    <source>
        <dbReference type="Proteomes" id="UP000031246"/>
    </source>
</evidence>
<evidence type="ECO:0000313" key="1">
    <source>
        <dbReference type="EMBL" id="KIA92319.1"/>
    </source>
</evidence>
<dbReference type="Proteomes" id="UP000031246">
    <property type="component" value="Unassembled WGS sequence"/>
</dbReference>
<proteinExistence type="predicted"/>
<accession>A0A0C1FWR8</accession>
<keyword evidence="2" id="KW-1185">Reference proteome</keyword>
<name>A0A0C1FWR8_9SPHI</name>